<comment type="caution">
    <text evidence="5">The sequence shown here is derived from an EMBL/GenBank/DDBJ whole genome shotgun (WGS) entry which is preliminary data.</text>
</comment>
<evidence type="ECO:0000313" key="5">
    <source>
        <dbReference type="EMBL" id="MQL98718.1"/>
    </source>
</evidence>
<reference evidence="5" key="1">
    <citation type="submission" date="2017-07" db="EMBL/GenBank/DDBJ databases">
        <title>Taro Niue Genome Assembly and Annotation.</title>
        <authorList>
            <person name="Atibalentja N."/>
            <person name="Keating K."/>
            <person name="Fields C.J."/>
        </authorList>
    </citation>
    <scope>NUCLEOTIDE SEQUENCE</scope>
    <source>
        <strain evidence="5">Niue_2</strain>
        <tissue evidence="5">Leaf</tissue>
    </source>
</reference>
<dbReference type="GO" id="GO:1990904">
    <property type="term" value="C:ribonucleoprotein complex"/>
    <property type="evidence" value="ECO:0007669"/>
    <property type="project" value="UniProtKB-KW"/>
</dbReference>
<evidence type="ECO:0000256" key="2">
    <source>
        <dbReference type="ARBA" id="ARBA00023274"/>
    </source>
</evidence>
<dbReference type="GO" id="GO:0005840">
    <property type="term" value="C:ribosome"/>
    <property type="evidence" value="ECO:0007669"/>
    <property type="project" value="UniProtKB-KW"/>
</dbReference>
<proteinExistence type="inferred from homology"/>
<accession>A0A843VQ03</accession>
<gene>
    <name evidence="5" type="ORF">Taro_031440</name>
</gene>
<evidence type="ECO:0000256" key="4">
    <source>
        <dbReference type="RuleBase" id="RU368055"/>
    </source>
</evidence>
<dbReference type="Pfam" id="PF05162">
    <property type="entry name" value="Ribosomal_L41"/>
    <property type="match status" value="1"/>
</dbReference>
<dbReference type="EMBL" id="NMUH01002228">
    <property type="protein sequence ID" value="MQL98718.1"/>
    <property type="molecule type" value="Genomic_DNA"/>
</dbReference>
<dbReference type="Proteomes" id="UP000652761">
    <property type="component" value="Unassembled WGS sequence"/>
</dbReference>
<evidence type="ECO:0000256" key="3">
    <source>
        <dbReference type="ARBA" id="ARBA00043969"/>
    </source>
</evidence>
<dbReference type="GO" id="GO:0003735">
    <property type="term" value="F:structural constituent of ribosome"/>
    <property type="evidence" value="ECO:0007669"/>
    <property type="project" value="UniProtKB-UniRule"/>
</dbReference>
<dbReference type="AlphaFoldDB" id="A0A843VQ03"/>
<comment type="similarity">
    <text evidence="3 4">Belongs to the eukaryotic ribosomal protein eS32 family.</text>
</comment>
<keyword evidence="1 4" id="KW-0689">Ribosomal protein</keyword>
<keyword evidence="6" id="KW-1185">Reference proteome</keyword>
<organism evidence="5 6">
    <name type="scientific">Colocasia esculenta</name>
    <name type="common">Wild taro</name>
    <name type="synonym">Arum esculentum</name>
    <dbReference type="NCBI Taxonomy" id="4460"/>
    <lineage>
        <taxon>Eukaryota</taxon>
        <taxon>Viridiplantae</taxon>
        <taxon>Streptophyta</taxon>
        <taxon>Embryophyta</taxon>
        <taxon>Tracheophyta</taxon>
        <taxon>Spermatophyta</taxon>
        <taxon>Magnoliopsida</taxon>
        <taxon>Liliopsida</taxon>
        <taxon>Araceae</taxon>
        <taxon>Aroideae</taxon>
        <taxon>Colocasieae</taxon>
        <taxon>Colocasia</taxon>
    </lineage>
</organism>
<evidence type="ECO:0000256" key="1">
    <source>
        <dbReference type="ARBA" id="ARBA00022980"/>
    </source>
</evidence>
<protein>
    <recommendedName>
        <fullName evidence="4">60S ribosomal protein L41</fullName>
    </recommendedName>
</protein>
<sequence length="60" mass="7296">MIFPSSCFGLAWLRFSPTKLVEGGSWKKKRMRRLKRKRRKMRQRSKLKFPKRVVPLDAYI</sequence>
<evidence type="ECO:0000313" key="6">
    <source>
        <dbReference type="Proteomes" id="UP000652761"/>
    </source>
</evidence>
<keyword evidence="2 4" id="KW-0687">Ribonucleoprotein</keyword>
<name>A0A843VQ03_COLES</name>
<comment type="subunit">
    <text evidence="4">Component of the large ribosomal subunit.</text>
</comment>
<dbReference type="InterPro" id="IPR007836">
    <property type="entry name" value="Ribosomal_eS32"/>
</dbReference>
<dbReference type="GO" id="GO:0006412">
    <property type="term" value="P:translation"/>
    <property type="evidence" value="ECO:0007669"/>
    <property type="project" value="InterPro"/>
</dbReference>